<dbReference type="Proteomes" id="UP000235023">
    <property type="component" value="Unassembled WGS sequence"/>
</dbReference>
<keyword evidence="1" id="KW-0812">Transmembrane</keyword>
<dbReference type="EMBL" id="KZ559620">
    <property type="protein sequence ID" value="PLN76369.1"/>
    <property type="molecule type" value="Genomic_DNA"/>
</dbReference>
<proteinExistence type="predicted"/>
<accession>A0A2J5HHE9</accession>
<organism evidence="2 3">
    <name type="scientific">Aspergillus taichungensis</name>
    <dbReference type="NCBI Taxonomy" id="482145"/>
    <lineage>
        <taxon>Eukaryota</taxon>
        <taxon>Fungi</taxon>
        <taxon>Dikarya</taxon>
        <taxon>Ascomycota</taxon>
        <taxon>Pezizomycotina</taxon>
        <taxon>Eurotiomycetes</taxon>
        <taxon>Eurotiomycetidae</taxon>
        <taxon>Eurotiales</taxon>
        <taxon>Aspergillaceae</taxon>
        <taxon>Aspergillus</taxon>
        <taxon>Aspergillus subgen. Circumdati</taxon>
    </lineage>
</organism>
<protein>
    <submittedName>
        <fullName evidence="2">Uncharacterized protein</fullName>
    </submittedName>
</protein>
<sequence length="52" mass="5994">MLSFGSIYGVVGVFCFVLLEFDQFYHYCLLCFIGLYLLVILSLLTVFICLML</sequence>
<keyword evidence="1" id="KW-0472">Membrane</keyword>
<feature type="transmembrane region" description="Helical" evidence="1">
    <location>
        <begin position="24"/>
        <end position="50"/>
    </location>
</feature>
<keyword evidence="3" id="KW-1185">Reference proteome</keyword>
<evidence type="ECO:0000313" key="2">
    <source>
        <dbReference type="EMBL" id="PLN76369.1"/>
    </source>
</evidence>
<dbReference type="AlphaFoldDB" id="A0A2J5HHE9"/>
<name>A0A2J5HHE9_9EURO</name>
<evidence type="ECO:0000256" key="1">
    <source>
        <dbReference type="SAM" id="Phobius"/>
    </source>
</evidence>
<keyword evidence="1" id="KW-1133">Transmembrane helix</keyword>
<reference evidence="3" key="1">
    <citation type="submission" date="2017-12" db="EMBL/GenBank/DDBJ databases">
        <authorList>
            <consortium name="DOE Joint Genome Institute"/>
            <person name="Mondo S.J."/>
            <person name="Kjaerbolling I."/>
            <person name="Vesth T.C."/>
            <person name="Frisvad J.C."/>
            <person name="Nybo J.L."/>
            <person name="Theobald S."/>
            <person name="Kuo A."/>
            <person name="Bowyer P."/>
            <person name="Matsuda Y."/>
            <person name="Lyhne E.K."/>
            <person name="Kogle M.E."/>
            <person name="Clum A."/>
            <person name="Lipzen A."/>
            <person name="Salamov A."/>
            <person name="Ngan C.Y."/>
            <person name="Daum C."/>
            <person name="Chiniquy J."/>
            <person name="Barry K."/>
            <person name="LaButti K."/>
            <person name="Haridas S."/>
            <person name="Simmons B.A."/>
            <person name="Magnuson J.K."/>
            <person name="Mortensen U.H."/>
            <person name="Larsen T.O."/>
            <person name="Grigoriev I.V."/>
            <person name="Baker S.E."/>
            <person name="Andersen M.R."/>
            <person name="Nordberg H.P."/>
            <person name="Cantor M.N."/>
            <person name="Hua S.X."/>
        </authorList>
    </citation>
    <scope>NUCLEOTIDE SEQUENCE [LARGE SCALE GENOMIC DNA]</scope>
    <source>
        <strain evidence="3">IBT 19404</strain>
    </source>
</reference>
<evidence type="ECO:0000313" key="3">
    <source>
        <dbReference type="Proteomes" id="UP000235023"/>
    </source>
</evidence>
<gene>
    <name evidence="2" type="ORF">BDW42DRAFT_178938</name>
</gene>